<protein>
    <recommendedName>
        <fullName evidence="8">Creatininase family protein</fullName>
    </recommendedName>
</protein>
<reference evidence="6 7" key="1">
    <citation type="journal article" date="2020" name="Microorganisms">
        <title>Osmotic Adaptation and Compatible Solute Biosynthesis of Phototrophic Bacteria as Revealed from Genome Analyses.</title>
        <authorList>
            <person name="Imhoff J.F."/>
            <person name="Rahn T."/>
            <person name="Kunzel S."/>
            <person name="Keller A."/>
            <person name="Neulinger S.C."/>
        </authorList>
    </citation>
    <scope>NUCLEOTIDE SEQUENCE [LARGE SCALE GENOMIC DNA]</scope>
    <source>
        <strain evidence="6 7">DSM 6210</strain>
    </source>
</reference>
<sequence>MTRTSPWTVIIPSPATIWYSIWSWWPWPDAGCALLAGGRTAKRGRRRATTRDPDLTGTGSGYWQALAAADIAALDVTSTVALLPVAAVEQHGPHLPLGTDAVINAGIVARALGLLRSRSSPGPRLLVLPALDIGHSPEHVATAGTLSARSETLLGLWTDVAASVAAAGVRRLVLFNSHGGQTALVDLAAVRWRARFGMWVARACWPAFGDPAGLFDADEWRLGLHGGEVETSLMLHLAPEQVRMDAARDFVPAEPPGCRWLGFEGPIGLGWLSDDLHPAGVCGNAAAADAARGATLLEHLAQVLVAIVDELALLPLPAADDRV</sequence>
<evidence type="ECO:0000313" key="6">
    <source>
        <dbReference type="EMBL" id="MBK1631413.1"/>
    </source>
</evidence>
<keyword evidence="3" id="KW-0378">Hydrolase</keyword>
<dbReference type="PANTHER" id="PTHR35005:SF1">
    <property type="entry name" value="2-AMINO-5-FORMYLAMINO-6-RIBOSYLAMINOPYRIMIDIN-4(3H)-ONE 5'-MONOPHOSPHATE DEFORMYLASE"/>
    <property type="match status" value="1"/>
</dbReference>
<dbReference type="EMBL" id="NRRV01000025">
    <property type="protein sequence ID" value="MBK1631413.1"/>
    <property type="molecule type" value="Genomic_DNA"/>
</dbReference>
<comment type="caution">
    <text evidence="6">The sequence shown here is derived from an EMBL/GenBank/DDBJ whole genome shotgun (WGS) entry which is preliminary data.</text>
</comment>
<evidence type="ECO:0008006" key="8">
    <source>
        <dbReference type="Google" id="ProtNLM"/>
    </source>
</evidence>
<dbReference type="InterPro" id="IPR003785">
    <property type="entry name" value="Creatininase/forma_Hydrolase"/>
</dbReference>
<keyword evidence="2" id="KW-0479">Metal-binding</keyword>
<dbReference type="Proteomes" id="UP000748752">
    <property type="component" value="Unassembled WGS sequence"/>
</dbReference>
<comment type="cofactor">
    <cofactor evidence="1">
        <name>Zn(2+)</name>
        <dbReference type="ChEBI" id="CHEBI:29105"/>
    </cofactor>
</comment>
<dbReference type="InterPro" id="IPR024087">
    <property type="entry name" value="Creatininase-like_sf"/>
</dbReference>
<evidence type="ECO:0000313" key="7">
    <source>
        <dbReference type="Proteomes" id="UP000748752"/>
    </source>
</evidence>
<dbReference type="SUPFAM" id="SSF102215">
    <property type="entry name" value="Creatininase"/>
    <property type="match status" value="1"/>
</dbReference>
<keyword evidence="7" id="KW-1185">Reference proteome</keyword>
<name>A0ABS1CHP6_9GAMM</name>
<accession>A0ABS1CHP6</accession>
<evidence type="ECO:0000256" key="5">
    <source>
        <dbReference type="ARBA" id="ARBA00024029"/>
    </source>
</evidence>
<gene>
    <name evidence="6" type="ORF">CKO31_11800</name>
</gene>
<organism evidence="6 7">
    <name type="scientific">Thiohalocapsa halophila</name>
    <dbReference type="NCBI Taxonomy" id="69359"/>
    <lineage>
        <taxon>Bacteria</taxon>
        <taxon>Pseudomonadati</taxon>
        <taxon>Pseudomonadota</taxon>
        <taxon>Gammaproteobacteria</taxon>
        <taxon>Chromatiales</taxon>
        <taxon>Chromatiaceae</taxon>
        <taxon>Thiohalocapsa</taxon>
    </lineage>
</organism>
<dbReference type="Gene3D" id="3.40.50.10310">
    <property type="entry name" value="Creatininase"/>
    <property type="match status" value="1"/>
</dbReference>
<evidence type="ECO:0000256" key="3">
    <source>
        <dbReference type="ARBA" id="ARBA00022801"/>
    </source>
</evidence>
<evidence type="ECO:0000256" key="1">
    <source>
        <dbReference type="ARBA" id="ARBA00001947"/>
    </source>
</evidence>
<evidence type="ECO:0000256" key="2">
    <source>
        <dbReference type="ARBA" id="ARBA00022723"/>
    </source>
</evidence>
<dbReference type="Pfam" id="PF02633">
    <property type="entry name" value="Creatininase"/>
    <property type="match status" value="1"/>
</dbReference>
<dbReference type="PANTHER" id="PTHR35005">
    <property type="entry name" value="3-DEHYDRO-SCYLLO-INOSOSE HYDROLASE"/>
    <property type="match status" value="1"/>
</dbReference>
<keyword evidence="4" id="KW-0862">Zinc</keyword>
<comment type="similarity">
    <text evidence="5">Belongs to the creatininase superfamily.</text>
</comment>
<proteinExistence type="inferred from homology"/>
<evidence type="ECO:0000256" key="4">
    <source>
        <dbReference type="ARBA" id="ARBA00022833"/>
    </source>
</evidence>